<dbReference type="InterPro" id="IPR002403">
    <property type="entry name" value="Cyt_P450_E_grp-IV"/>
</dbReference>
<evidence type="ECO:0000256" key="9">
    <source>
        <dbReference type="SAM" id="Phobius"/>
    </source>
</evidence>
<evidence type="ECO:0000256" key="8">
    <source>
        <dbReference type="RuleBase" id="RU000461"/>
    </source>
</evidence>
<dbReference type="PROSITE" id="PS00086">
    <property type="entry name" value="CYTOCHROME_P450"/>
    <property type="match status" value="1"/>
</dbReference>
<dbReference type="InterPro" id="IPR017972">
    <property type="entry name" value="Cyt_P450_CS"/>
</dbReference>
<proteinExistence type="inferred from homology"/>
<comment type="cofactor">
    <cofactor evidence="1">
        <name>heme</name>
        <dbReference type="ChEBI" id="CHEBI:30413"/>
    </cofactor>
</comment>
<keyword evidence="9" id="KW-1133">Transmembrane helix</keyword>
<accession>A0ABR2IJ90</accession>
<evidence type="ECO:0000256" key="4">
    <source>
        <dbReference type="ARBA" id="ARBA00022723"/>
    </source>
</evidence>
<evidence type="ECO:0000256" key="7">
    <source>
        <dbReference type="ARBA" id="ARBA00023033"/>
    </source>
</evidence>
<keyword evidence="11" id="KW-1185">Reference proteome</keyword>
<keyword evidence="6 8" id="KW-0408">Iron</keyword>
<keyword evidence="5 8" id="KW-0560">Oxidoreductase</keyword>
<evidence type="ECO:0000256" key="3">
    <source>
        <dbReference type="ARBA" id="ARBA00022617"/>
    </source>
</evidence>
<evidence type="ECO:0000256" key="5">
    <source>
        <dbReference type="ARBA" id="ARBA00023002"/>
    </source>
</evidence>
<dbReference type="PANTHER" id="PTHR46206:SF1">
    <property type="entry name" value="P450, PUTATIVE (EUROFUNG)-RELATED"/>
    <property type="match status" value="1"/>
</dbReference>
<keyword evidence="9" id="KW-0472">Membrane</keyword>
<name>A0ABR2IJ90_9PEZI</name>
<keyword evidence="4 8" id="KW-0479">Metal-binding</keyword>
<protein>
    <submittedName>
        <fullName evidence="10">Cytochrome P450</fullName>
    </submittedName>
</protein>
<dbReference type="SUPFAM" id="SSF48264">
    <property type="entry name" value="Cytochrome P450"/>
    <property type="match status" value="1"/>
</dbReference>
<comment type="caution">
    <text evidence="10">The sequence shown here is derived from an EMBL/GenBank/DDBJ whole genome shotgun (WGS) entry which is preliminary data.</text>
</comment>
<comment type="similarity">
    <text evidence="2 8">Belongs to the cytochrome P450 family.</text>
</comment>
<keyword evidence="3 8" id="KW-0349">Heme</keyword>
<evidence type="ECO:0000313" key="11">
    <source>
        <dbReference type="Proteomes" id="UP001390339"/>
    </source>
</evidence>
<keyword evidence="9" id="KW-0812">Transmembrane</keyword>
<evidence type="ECO:0000256" key="6">
    <source>
        <dbReference type="ARBA" id="ARBA00023004"/>
    </source>
</evidence>
<dbReference type="InterPro" id="IPR036396">
    <property type="entry name" value="Cyt_P450_sf"/>
</dbReference>
<keyword evidence="7 8" id="KW-0503">Monooxygenase</keyword>
<evidence type="ECO:0000256" key="1">
    <source>
        <dbReference type="ARBA" id="ARBA00001971"/>
    </source>
</evidence>
<dbReference type="PRINTS" id="PR00465">
    <property type="entry name" value="EP450IV"/>
</dbReference>
<dbReference type="InterPro" id="IPR001128">
    <property type="entry name" value="Cyt_P450"/>
</dbReference>
<feature type="transmembrane region" description="Helical" evidence="9">
    <location>
        <begin position="6"/>
        <end position="23"/>
    </location>
</feature>
<dbReference type="EMBL" id="JAPCWZ010000005">
    <property type="protein sequence ID" value="KAK8863093.1"/>
    <property type="molecule type" value="Genomic_DNA"/>
</dbReference>
<dbReference type="PANTHER" id="PTHR46206">
    <property type="entry name" value="CYTOCHROME P450"/>
    <property type="match status" value="1"/>
</dbReference>
<organism evidence="10 11">
    <name type="scientific">Apiospora arundinis</name>
    <dbReference type="NCBI Taxonomy" id="335852"/>
    <lineage>
        <taxon>Eukaryota</taxon>
        <taxon>Fungi</taxon>
        <taxon>Dikarya</taxon>
        <taxon>Ascomycota</taxon>
        <taxon>Pezizomycotina</taxon>
        <taxon>Sordariomycetes</taxon>
        <taxon>Xylariomycetidae</taxon>
        <taxon>Amphisphaeriales</taxon>
        <taxon>Apiosporaceae</taxon>
        <taxon>Apiospora</taxon>
    </lineage>
</organism>
<dbReference type="Gene3D" id="1.10.630.10">
    <property type="entry name" value="Cytochrome P450"/>
    <property type="match status" value="1"/>
</dbReference>
<dbReference type="CDD" id="cd11041">
    <property type="entry name" value="CYP503A1-like"/>
    <property type="match status" value="1"/>
</dbReference>
<sequence>MSSTLYVSLIFAVTVSLTLFHWLRQPLDAIWVKVDRVGGASHFPILSSIASSIKSTRKLATYGYYKISKAIDRPYALPTTWMRSGAVLVLPPSQVPLMTRPDKMQDGEWTNLLGLIETTQLTYLIDDPTIYQNVLHFDVVRRHMTSKDMGRLAPTTADEIDRAFCDIWGTSTEWKTIDGWDACGKVISRASQRILIGLPLSRDPALLETSRVYANSVLIGGAIINCFPPQMRWLVAPLVAARARYYQSRFVQMLAPLVQERIHLWRAGKKDDSPHDFLQWMIPICAQVGPDQLDPTRIALRLVSLLTPLIFAICYVFAHCVLDIHGSPHRSEVIAGLEEECDRVCREHGGLETSESVAALYRIDSALRESMRVSDVAVTNLFRDVTAGEVDIGNGLRVGPGVRMVFPTQNIHQDPENYKDPARYDAFRFSRPFEGDRRPGEQKLISTTTPTFLPFGYGRHACPGRWFAAQLMKQALAYVIMHYEVQLVGGPKPRKALLNTMVPPVGTQIRIRRKD</sequence>
<gene>
    <name evidence="10" type="ORF">PGQ11_009328</name>
</gene>
<dbReference type="Pfam" id="PF00067">
    <property type="entry name" value="p450"/>
    <property type="match status" value="1"/>
</dbReference>
<reference evidence="10 11" key="1">
    <citation type="journal article" date="2024" name="IMA Fungus">
        <title>Apiospora arundinis, a panoply of carbohydrate-active enzymes and secondary metabolites.</title>
        <authorList>
            <person name="Sorensen T."/>
            <person name="Petersen C."/>
            <person name="Muurmann A.T."/>
            <person name="Christiansen J.V."/>
            <person name="Brundto M.L."/>
            <person name="Overgaard C.K."/>
            <person name="Boysen A.T."/>
            <person name="Wollenberg R.D."/>
            <person name="Larsen T.O."/>
            <person name="Sorensen J.L."/>
            <person name="Nielsen K.L."/>
            <person name="Sondergaard T.E."/>
        </authorList>
    </citation>
    <scope>NUCLEOTIDE SEQUENCE [LARGE SCALE GENOMIC DNA]</scope>
    <source>
        <strain evidence="10 11">AAU 773</strain>
    </source>
</reference>
<dbReference type="Proteomes" id="UP001390339">
    <property type="component" value="Unassembled WGS sequence"/>
</dbReference>
<evidence type="ECO:0000256" key="2">
    <source>
        <dbReference type="ARBA" id="ARBA00010617"/>
    </source>
</evidence>
<evidence type="ECO:0000313" key="10">
    <source>
        <dbReference type="EMBL" id="KAK8863093.1"/>
    </source>
</evidence>